<evidence type="ECO:0000313" key="1">
    <source>
        <dbReference type="EMBL" id="TBU31319.1"/>
    </source>
</evidence>
<dbReference type="AlphaFoldDB" id="A0A4Q9MTY8"/>
<protein>
    <submittedName>
        <fullName evidence="1">Uncharacterized protein</fullName>
    </submittedName>
</protein>
<name>A0A4Q9MTY8_9APHY</name>
<proteinExistence type="predicted"/>
<gene>
    <name evidence="1" type="ORF">BD311DRAFT_657194</name>
</gene>
<dbReference type="Proteomes" id="UP000292957">
    <property type="component" value="Unassembled WGS sequence"/>
</dbReference>
<sequence>MKVFADRIHILNQALCDASIKRHLDFGNVASYVHLYGAVREVLNFCMAKSDLVKLAASKGEADTNILKRKRINCMQPVRASPHRTSLAARASNDRLLRVRSLGSRLLPCEAEPHGRP</sequence>
<reference evidence="1" key="1">
    <citation type="submission" date="2019-01" db="EMBL/GenBank/DDBJ databases">
        <title>Draft genome sequences of three monokaryotic isolates of the white-rot basidiomycete fungus Dichomitus squalens.</title>
        <authorList>
            <consortium name="DOE Joint Genome Institute"/>
            <person name="Lopez S.C."/>
            <person name="Andreopoulos B."/>
            <person name="Pangilinan J."/>
            <person name="Lipzen A."/>
            <person name="Riley R."/>
            <person name="Ahrendt S."/>
            <person name="Ng V."/>
            <person name="Barry K."/>
            <person name="Daum C."/>
            <person name="Grigoriev I.V."/>
            <person name="Hilden K.S."/>
            <person name="Makela M.R."/>
            <person name="de Vries R.P."/>
        </authorList>
    </citation>
    <scope>NUCLEOTIDE SEQUENCE [LARGE SCALE GENOMIC DNA]</scope>
    <source>
        <strain evidence="1">OM18370.1</strain>
    </source>
</reference>
<organism evidence="1">
    <name type="scientific">Dichomitus squalens</name>
    <dbReference type="NCBI Taxonomy" id="114155"/>
    <lineage>
        <taxon>Eukaryota</taxon>
        <taxon>Fungi</taxon>
        <taxon>Dikarya</taxon>
        <taxon>Basidiomycota</taxon>
        <taxon>Agaricomycotina</taxon>
        <taxon>Agaricomycetes</taxon>
        <taxon>Polyporales</taxon>
        <taxon>Polyporaceae</taxon>
        <taxon>Dichomitus</taxon>
    </lineage>
</organism>
<dbReference type="EMBL" id="ML143400">
    <property type="protein sequence ID" value="TBU31319.1"/>
    <property type="molecule type" value="Genomic_DNA"/>
</dbReference>
<accession>A0A4Q9MTY8</accession>